<name>A0A401U823_9BACT</name>
<accession>A0A401U823</accession>
<evidence type="ECO:0000313" key="2">
    <source>
        <dbReference type="Proteomes" id="UP000288227"/>
    </source>
</evidence>
<dbReference type="Gene3D" id="2.40.128.110">
    <property type="entry name" value="Lipid/polyisoprenoid-binding, YceI-like"/>
    <property type="match status" value="1"/>
</dbReference>
<dbReference type="EMBL" id="BHXQ01000002">
    <property type="protein sequence ID" value="GCC51039.1"/>
    <property type="molecule type" value="Genomic_DNA"/>
</dbReference>
<dbReference type="RefSeq" id="WP_127121683.1">
    <property type="nucleotide sequence ID" value="NZ_BHXQ01000002.1"/>
</dbReference>
<dbReference type="InterPro" id="IPR036761">
    <property type="entry name" value="TTHA0802/YceI-like_sf"/>
</dbReference>
<sequence length="203" mass="23021">MQRLIFIAFLFLFASFRNDEPTPYLIHKLIVQPSSTLTIDGKTNVNSFRCAITQYTGRDTLIIHEGSPLRKPLFVKGKVSLQASRFDCGMQMMTNDFNTTLKSKQYPYIVIDFKSFEHLPDYSKTEDKFTGTMTISLGGVTKVVDVLCSIQTKSTGHIHLSGGRPFLFSDFNLEPPDKMMGLIKIQQELMVQFNLVLLLDNHG</sequence>
<dbReference type="AlphaFoldDB" id="A0A401U823"/>
<gene>
    <name evidence="1" type="ORF">SanaruYs_12590</name>
</gene>
<protein>
    <submittedName>
        <fullName evidence="1">YceI family protein</fullName>
    </submittedName>
</protein>
<dbReference type="OrthoDB" id="9794147at2"/>
<dbReference type="SUPFAM" id="SSF101874">
    <property type="entry name" value="YceI-like"/>
    <property type="match status" value="1"/>
</dbReference>
<organism evidence="1 2">
    <name type="scientific">Chryseotalea sanaruensis</name>
    <dbReference type="NCBI Taxonomy" id="2482724"/>
    <lineage>
        <taxon>Bacteria</taxon>
        <taxon>Pseudomonadati</taxon>
        <taxon>Bacteroidota</taxon>
        <taxon>Cytophagia</taxon>
        <taxon>Cytophagales</taxon>
        <taxon>Chryseotaleaceae</taxon>
        <taxon>Chryseotalea</taxon>
    </lineage>
</organism>
<comment type="caution">
    <text evidence="1">The sequence shown here is derived from an EMBL/GenBank/DDBJ whole genome shotgun (WGS) entry which is preliminary data.</text>
</comment>
<proteinExistence type="predicted"/>
<dbReference type="Proteomes" id="UP000288227">
    <property type="component" value="Unassembled WGS sequence"/>
</dbReference>
<keyword evidence="2" id="KW-1185">Reference proteome</keyword>
<evidence type="ECO:0000313" key="1">
    <source>
        <dbReference type="EMBL" id="GCC51039.1"/>
    </source>
</evidence>
<reference evidence="1 2" key="1">
    <citation type="submission" date="2018-11" db="EMBL/GenBank/DDBJ databases">
        <title>Chryseotalea sanarue gen. nov., sp., nov., a member of the family Cytophagaceae, isolated from a brackish lake in Hamamatsu Japan.</title>
        <authorList>
            <person name="Maejima Y."/>
            <person name="Iino T."/>
            <person name="Muraguchi Y."/>
            <person name="Fukuda K."/>
            <person name="Ohkuma M."/>
            <person name="Moriuchi R."/>
            <person name="Dohra H."/>
            <person name="Kimbara K."/>
            <person name="Shintani M."/>
        </authorList>
    </citation>
    <scope>NUCLEOTIDE SEQUENCE [LARGE SCALE GENOMIC DNA]</scope>
    <source>
        <strain evidence="1 2">Ys</strain>
    </source>
</reference>